<dbReference type="EMBL" id="LXQA010001774">
    <property type="protein sequence ID" value="MCH81020.1"/>
    <property type="molecule type" value="Genomic_DNA"/>
</dbReference>
<sequence length="402" mass="45796">MLAYTAPVETFIYADDDVNSNISFTAIHELCAAIKLSIHEVSVRQHTLFEIASVIGTPLTLDEPTKNRTFGHYARILVEVQVEREGFAFKLEVVYERLPDFGHHCHAIGHHILVCKWIHPPQLEQKLHKPIVHSVHNSRIRRKHPDTPPVAVVIASDVIHQNTGKLVITSEGKQPVAEPVEMVKARHVNDVANRKLVFLVELMIRFDQVPSLFWRSISFDKYCVNDRAPFPNLWCLWHSSLNPVVLFVSSQCIIIEVLSLNNRNFVAAIYAIANASYIVRRQLLTDLTNLQNQFQGPWMFLGDFNTVLGAHAKRGKRLPPKVSCEDFLLWTNTNQLTHIKTIGVHYTWANGRAGNEYAALCLDRAICNHDWFTQWNAFHCCALFQHCSDHHPILVSQQASTS</sequence>
<feature type="non-terminal residue" evidence="1">
    <location>
        <position position="402"/>
    </location>
</feature>
<dbReference type="SUPFAM" id="SSF56219">
    <property type="entry name" value="DNase I-like"/>
    <property type="match status" value="1"/>
</dbReference>
<proteinExistence type="predicted"/>
<evidence type="ECO:0000313" key="1">
    <source>
        <dbReference type="EMBL" id="MCH81020.1"/>
    </source>
</evidence>
<protein>
    <submittedName>
        <fullName evidence="1">NBS resistance protein</fullName>
    </submittedName>
</protein>
<organism evidence="1 2">
    <name type="scientific">Trifolium medium</name>
    <dbReference type="NCBI Taxonomy" id="97028"/>
    <lineage>
        <taxon>Eukaryota</taxon>
        <taxon>Viridiplantae</taxon>
        <taxon>Streptophyta</taxon>
        <taxon>Embryophyta</taxon>
        <taxon>Tracheophyta</taxon>
        <taxon>Spermatophyta</taxon>
        <taxon>Magnoliopsida</taxon>
        <taxon>eudicotyledons</taxon>
        <taxon>Gunneridae</taxon>
        <taxon>Pentapetalae</taxon>
        <taxon>rosids</taxon>
        <taxon>fabids</taxon>
        <taxon>Fabales</taxon>
        <taxon>Fabaceae</taxon>
        <taxon>Papilionoideae</taxon>
        <taxon>50 kb inversion clade</taxon>
        <taxon>NPAAA clade</taxon>
        <taxon>Hologalegina</taxon>
        <taxon>IRL clade</taxon>
        <taxon>Trifolieae</taxon>
        <taxon>Trifolium</taxon>
    </lineage>
</organism>
<keyword evidence="2" id="KW-1185">Reference proteome</keyword>
<evidence type="ECO:0000313" key="2">
    <source>
        <dbReference type="Proteomes" id="UP000265520"/>
    </source>
</evidence>
<comment type="caution">
    <text evidence="1">The sequence shown here is derived from an EMBL/GenBank/DDBJ whole genome shotgun (WGS) entry which is preliminary data.</text>
</comment>
<reference evidence="1 2" key="1">
    <citation type="journal article" date="2018" name="Front. Plant Sci.">
        <title>Red Clover (Trifolium pratense) and Zigzag Clover (T. medium) - A Picture of Genomic Similarities and Differences.</title>
        <authorList>
            <person name="Dluhosova J."/>
            <person name="Istvanek J."/>
            <person name="Nedelnik J."/>
            <person name="Repkova J."/>
        </authorList>
    </citation>
    <scope>NUCLEOTIDE SEQUENCE [LARGE SCALE GENOMIC DNA]</scope>
    <source>
        <strain evidence="2">cv. 10/8</strain>
        <tissue evidence="1">Leaf</tissue>
    </source>
</reference>
<dbReference type="Proteomes" id="UP000265520">
    <property type="component" value="Unassembled WGS sequence"/>
</dbReference>
<dbReference type="AlphaFoldDB" id="A0A392M146"/>
<gene>
    <name evidence="1" type="ORF">A2U01_0001798</name>
</gene>
<dbReference type="Gene3D" id="3.60.10.10">
    <property type="entry name" value="Endonuclease/exonuclease/phosphatase"/>
    <property type="match status" value="1"/>
</dbReference>
<dbReference type="PANTHER" id="PTHR33710">
    <property type="entry name" value="BNAC02G09200D PROTEIN"/>
    <property type="match status" value="1"/>
</dbReference>
<dbReference type="InterPro" id="IPR036691">
    <property type="entry name" value="Endo/exonu/phosph_ase_sf"/>
</dbReference>
<dbReference type="PANTHER" id="PTHR33710:SF77">
    <property type="entry name" value="DNASE I-LIKE SUPERFAMILY PROTEIN"/>
    <property type="match status" value="1"/>
</dbReference>
<name>A0A392M146_9FABA</name>
<accession>A0A392M146</accession>